<dbReference type="InterPro" id="IPR001387">
    <property type="entry name" value="Cro/C1-type_HTH"/>
</dbReference>
<dbReference type="CDD" id="cd00093">
    <property type="entry name" value="HTH_XRE"/>
    <property type="match status" value="1"/>
</dbReference>
<dbReference type="RefSeq" id="WP_166664478.1">
    <property type="nucleotide sequence ID" value="NZ_SOCP01000024.1"/>
</dbReference>
<sequence length="69" mass="7726">MLTKLRAWRTAQGYTLAEVAGLTGLSEAMLSRVETRQRNLAPRQRVVMARRLGVQVAELFEVEPLEVSA</sequence>
<dbReference type="AlphaFoldDB" id="A0A4R7UVM9"/>
<proteinExistence type="predicted"/>
<dbReference type="EMBL" id="SOCP01000024">
    <property type="protein sequence ID" value="TDV40104.1"/>
    <property type="molecule type" value="Genomic_DNA"/>
</dbReference>
<dbReference type="GO" id="GO:0003677">
    <property type="term" value="F:DNA binding"/>
    <property type="evidence" value="ECO:0007669"/>
    <property type="project" value="InterPro"/>
</dbReference>
<reference evidence="2 3" key="1">
    <citation type="submission" date="2019-03" db="EMBL/GenBank/DDBJ databases">
        <title>Genomic Encyclopedia of Archaeal and Bacterial Type Strains, Phase II (KMG-II): from individual species to whole genera.</title>
        <authorList>
            <person name="Goeker M."/>
        </authorList>
    </citation>
    <scope>NUCLEOTIDE SEQUENCE [LARGE SCALE GENOMIC DNA]</scope>
    <source>
        <strain evidence="2 3">DSM 45499</strain>
    </source>
</reference>
<protein>
    <submittedName>
        <fullName evidence="2">Helix-turn-helix protein</fullName>
    </submittedName>
</protein>
<dbReference type="InterPro" id="IPR010982">
    <property type="entry name" value="Lambda_DNA-bd_dom_sf"/>
</dbReference>
<dbReference type="Proteomes" id="UP000294927">
    <property type="component" value="Unassembled WGS sequence"/>
</dbReference>
<evidence type="ECO:0000313" key="2">
    <source>
        <dbReference type="EMBL" id="TDV40104.1"/>
    </source>
</evidence>
<accession>A0A4R7UVM9</accession>
<evidence type="ECO:0000313" key="3">
    <source>
        <dbReference type="Proteomes" id="UP000294927"/>
    </source>
</evidence>
<feature type="domain" description="HTH cro/C1-type" evidence="1">
    <location>
        <begin position="5"/>
        <end position="59"/>
    </location>
</feature>
<dbReference type="Pfam" id="PF13560">
    <property type="entry name" value="HTH_31"/>
    <property type="match status" value="1"/>
</dbReference>
<dbReference type="Gene3D" id="1.10.260.40">
    <property type="entry name" value="lambda repressor-like DNA-binding domains"/>
    <property type="match status" value="1"/>
</dbReference>
<dbReference type="PROSITE" id="PS50943">
    <property type="entry name" value="HTH_CROC1"/>
    <property type="match status" value="1"/>
</dbReference>
<comment type="caution">
    <text evidence="2">The sequence shown here is derived from an EMBL/GenBank/DDBJ whole genome shotgun (WGS) entry which is preliminary data.</text>
</comment>
<keyword evidence="3" id="KW-1185">Reference proteome</keyword>
<gene>
    <name evidence="2" type="ORF">CLV71_124123</name>
</gene>
<evidence type="ECO:0000259" key="1">
    <source>
        <dbReference type="PROSITE" id="PS50943"/>
    </source>
</evidence>
<dbReference type="SUPFAM" id="SSF47413">
    <property type="entry name" value="lambda repressor-like DNA-binding domains"/>
    <property type="match status" value="1"/>
</dbReference>
<name>A0A4R7UVM9_9PSEU</name>
<organism evidence="2 3">
    <name type="scientific">Actinophytocola oryzae</name>
    <dbReference type="NCBI Taxonomy" id="502181"/>
    <lineage>
        <taxon>Bacteria</taxon>
        <taxon>Bacillati</taxon>
        <taxon>Actinomycetota</taxon>
        <taxon>Actinomycetes</taxon>
        <taxon>Pseudonocardiales</taxon>
        <taxon>Pseudonocardiaceae</taxon>
    </lineage>
</organism>
<dbReference type="SMART" id="SM00530">
    <property type="entry name" value="HTH_XRE"/>
    <property type="match status" value="1"/>
</dbReference>